<gene>
    <name evidence="8" type="ORF">EV681_0873</name>
</gene>
<keyword evidence="9" id="KW-1185">Reference proteome</keyword>
<dbReference type="PROSITE" id="PS51733">
    <property type="entry name" value="BPL_LPL_CATALYTIC"/>
    <property type="match status" value="1"/>
</dbReference>
<dbReference type="CDD" id="cd16442">
    <property type="entry name" value="BPL"/>
    <property type="match status" value="1"/>
</dbReference>
<dbReference type="PANTHER" id="PTHR12835">
    <property type="entry name" value="BIOTIN PROTEIN LIGASE"/>
    <property type="match status" value="1"/>
</dbReference>
<comment type="caution">
    <text evidence="8">The sequence shown here is derived from an EMBL/GenBank/DDBJ whole genome shotgun (WGS) entry which is preliminary data.</text>
</comment>
<dbReference type="NCBIfam" id="TIGR00121">
    <property type="entry name" value="birA_ligase"/>
    <property type="match status" value="1"/>
</dbReference>
<keyword evidence="3" id="KW-0067">ATP-binding</keyword>
<dbReference type="EMBL" id="SHKO01000001">
    <property type="protein sequence ID" value="RZT99091.1"/>
    <property type="molecule type" value="Genomic_DNA"/>
</dbReference>
<keyword evidence="1 8" id="KW-0436">Ligase</keyword>
<evidence type="ECO:0000259" key="7">
    <source>
        <dbReference type="PROSITE" id="PS51733"/>
    </source>
</evidence>
<dbReference type="GO" id="GO:0005737">
    <property type="term" value="C:cytoplasm"/>
    <property type="evidence" value="ECO:0007669"/>
    <property type="project" value="TreeGrafter"/>
</dbReference>
<organism evidence="8 9">
    <name type="scientific">Advenella incenata</name>
    <dbReference type="NCBI Taxonomy" id="267800"/>
    <lineage>
        <taxon>Bacteria</taxon>
        <taxon>Pseudomonadati</taxon>
        <taxon>Pseudomonadota</taxon>
        <taxon>Betaproteobacteria</taxon>
        <taxon>Burkholderiales</taxon>
        <taxon>Alcaligenaceae</taxon>
    </lineage>
</organism>
<dbReference type="Proteomes" id="UP000293398">
    <property type="component" value="Unassembled WGS sequence"/>
</dbReference>
<dbReference type="EC" id="6.3.4.15" evidence="5"/>
<name>A0A4Q7VRF2_9BURK</name>
<comment type="catalytic activity">
    <reaction evidence="6">
        <text>biotin + L-lysyl-[protein] + ATP = N(6)-biotinyl-L-lysyl-[protein] + AMP + diphosphate + H(+)</text>
        <dbReference type="Rhea" id="RHEA:11756"/>
        <dbReference type="Rhea" id="RHEA-COMP:9752"/>
        <dbReference type="Rhea" id="RHEA-COMP:10505"/>
        <dbReference type="ChEBI" id="CHEBI:15378"/>
        <dbReference type="ChEBI" id="CHEBI:29969"/>
        <dbReference type="ChEBI" id="CHEBI:30616"/>
        <dbReference type="ChEBI" id="CHEBI:33019"/>
        <dbReference type="ChEBI" id="CHEBI:57586"/>
        <dbReference type="ChEBI" id="CHEBI:83144"/>
        <dbReference type="ChEBI" id="CHEBI:456215"/>
        <dbReference type="EC" id="6.3.4.15"/>
    </reaction>
</comment>
<accession>A0A4Q7VRF2</accession>
<evidence type="ECO:0000256" key="2">
    <source>
        <dbReference type="ARBA" id="ARBA00022741"/>
    </source>
</evidence>
<dbReference type="RefSeq" id="WP_128396080.1">
    <property type="nucleotide sequence ID" value="NZ_SHKO01000001.1"/>
</dbReference>
<evidence type="ECO:0000256" key="1">
    <source>
        <dbReference type="ARBA" id="ARBA00022598"/>
    </source>
</evidence>
<dbReference type="Pfam" id="PF02237">
    <property type="entry name" value="BPL_C"/>
    <property type="match status" value="1"/>
</dbReference>
<keyword evidence="2" id="KW-0547">Nucleotide-binding</keyword>
<reference evidence="8 9" key="1">
    <citation type="submission" date="2019-02" db="EMBL/GenBank/DDBJ databases">
        <title>Genomic Encyclopedia of Type Strains, Phase IV (KMG-IV): sequencing the most valuable type-strain genomes for metagenomic binning, comparative biology and taxonomic classification.</title>
        <authorList>
            <person name="Goeker M."/>
        </authorList>
    </citation>
    <scope>NUCLEOTIDE SEQUENCE [LARGE SCALE GENOMIC DNA]</scope>
    <source>
        <strain evidence="8 9">DSM 23814</strain>
    </source>
</reference>
<dbReference type="AlphaFoldDB" id="A0A4Q7VRF2"/>
<dbReference type="SUPFAM" id="SSF50037">
    <property type="entry name" value="C-terminal domain of transcriptional repressors"/>
    <property type="match status" value="1"/>
</dbReference>
<dbReference type="InterPro" id="IPR045864">
    <property type="entry name" value="aa-tRNA-synth_II/BPL/LPL"/>
</dbReference>
<dbReference type="InterPro" id="IPR008988">
    <property type="entry name" value="Transcriptional_repressor_C"/>
</dbReference>
<dbReference type="Gene3D" id="2.30.30.100">
    <property type="match status" value="1"/>
</dbReference>
<dbReference type="GO" id="GO:0004077">
    <property type="term" value="F:biotin--[biotin carboxyl-carrier protein] ligase activity"/>
    <property type="evidence" value="ECO:0007669"/>
    <property type="project" value="UniProtKB-EC"/>
</dbReference>
<evidence type="ECO:0000256" key="3">
    <source>
        <dbReference type="ARBA" id="ARBA00022840"/>
    </source>
</evidence>
<sequence length="286" mass="31117">MSLLPSASVLQKTLYSALPDFASIAWVEQIGSTNVNLMQEVRNTQSAMGRPALLGAHTQTSGRGRAGRRWQDTPGSTLMFSCAYDVFVPPARLPMLAPVVGIVACEQLRKIAGPAVQDRLLMKWPNDILYDQAKLSGLLVESTRPLQRESQHHHVVIVGMGMNLSSAVALTQHLGRKVADWTSVLGDMSDDAGRSEDIALLVARIARAWRDAFAQYEQQGFAAFMARHAQVDALREQQVNVIQDERIVLSGAARGVNQDGCLLVECAGQQHPITIGDISIRPEGQG</sequence>
<dbReference type="PANTHER" id="PTHR12835:SF5">
    <property type="entry name" value="BIOTIN--PROTEIN LIGASE"/>
    <property type="match status" value="1"/>
</dbReference>
<dbReference type="InterPro" id="IPR003142">
    <property type="entry name" value="BPL_C"/>
</dbReference>
<feature type="domain" description="BPL/LPL catalytic" evidence="7">
    <location>
        <begin position="19"/>
        <end position="217"/>
    </location>
</feature>
<dbReference type="Pfam" id="PF03099">
    <property type="entry name" value="BPL_LplA_LipB"/>
    <property type="match status" value="1"/>
</dbReference>
<evidence type="ECO:0000256" key="4">
    <source>
        <dbReference type="ARBA" id="ARBA00023267"/>
    </source>
</evidence>
<proteinExistence type="predicted"/>
<dbReference type="InterPro" id="IPR004408">
    <property type="entry name" value="Biotin_CoA_COase_ligase"/>
</dbReference>
<keyword evidence="4" id="KW-0092">Biotin</keyword>
<dbReference type="SUPFAM" id="SSF55681">
    <property type="entry name" value="Class II aaRS and biotin synthetases"/>
    <property type="match status" value="1"/>
</dbReference>
<evidence type="ECO:0000313" key="8">
    <source>
        <dbReference type="EMBL" id="RZT99091.1"/>
    </source>
</evidence>
<dbReference type="InterPro" id="IPR004143">
    <property type="entry name" value="BPL_LPL_catalytic"/>
</dbReference>
<evidence type="ECO:0000313" key="9">
    <source>
        <dbReference type="Proteomes" id="UP000293398"/>
    </source>
</evidence>
<dbReference type="Gene3D" id="3.30.930.10">
    <property type="entry name" value="Bira Bifunctional Protein, Domain 2"/>
    <property type="match status" value="1"/>
</dbReference>
<protein>
    <recommendedName>
        <fullName evidence="5">biotin--[biotin carboxyl-carrier protein] ligase</fullName>
        <ecNumber evidence="5">6.3.4.15</ecNumber>
    </recommendedName>
</protein>
<dbReference type="GO" id="GO:0005524">
    <property type="term" value="F:ATP binding"/>
    <property type="evidence" value="ECO:0007669"/>
    <property type="project" value="UniProtKB-KW"/>
</dbReference>
<evidence type="ECO:0000256" key="6">
    <source>
        <dbReference type="ARBA" id="ARBA00047846"/>
    </source>
</evidence>
<evidence type="ECO:0000256" key="5">
    <source>
        <dbReference type="ARBA" id="ARBA00024227"/>
    </source>
</evidence>
<dbReference type="OrthoDB" id="9807064at2"/>